<evidence type="ECO:0000313" key="2">
    <source>
        <dbReference type="Proteomes" id="UP000054217"/>
    </source>
</evidence>
<reference evidence="2" key="2">
    <citation type="submission" date="2015-01" db="EMBL/GenBank/DDBJ databases">
        <title>Evolutionary Origins and Diversification of the Mycorrhizal Mutualists.</title>
        <authorList>
            <consortium name="DOE Joint Genome Institute"/>
            <consortium name="Mycorrhizal Genomics Consortium"/>
            <person name="Kohler A."/>
            <person name="Kuo A."/>
            <person name="Nagy L.G."/>
            <person name="Floudas D."/>
            <person name="Copeland A."/>
            <person name="Barry K.W."/>
            <person name="Cichocki N."/>
            <person name="Veneault-Fourrey C."/>
            <person name="LaButti K."/>
            <person name="Lindquist E.A."/>
            <person name="Lipzen A."/>
            <person name="Lundell T."/>
            <person name="Morin E."/>
            <person name="Murat C."/>
            <person name="Riley R."/>
            <person name="Ohm R."/>
            <person name="Sun H."/>
            <person name="Tunlid A."/>
            <person name="Henrissat B."/>
            <person name="Grigoriev I.V."/>
            <person name="Hibbett D.S."/>
            <person name="Martin F."/>
        </authorList>
    </citation>
    <scope>NUCLEOTIDE SEQUENCE [LARGE SCALE GENOMIC DNA]</scope>
    <source>
        <strain evidence="2">Marx 270</strain>
    </source>
</reference>
<organism evidence="1 2">
    <name type="scientific">Pisolithus tinctorius Marx 270</name>
    <dbReference type="NCBI Taxonomy" id="870435"/>
    <lineage>
        <taxon>Eukaryota</taxon>
        <taxon>Fungi</taxon>
        <taxon>Dikarya</taxon>
        <taxon>Basidiomycota</taxon>
        <taxon>Agaricomycotina</taxon>
        <taxon>Agaricomycetes</taxon>
        <taxon>Agaricomycetidae</taxon>
        <taxon>Boletales</taxon>
        <taxon>Sclerodermatineae</taxon>
        <taxon>Pisolithaceae</taxon>
        <taxon>Pisolithus</taxon>
    </lineage>
</organism>
<dbReference type="HOGENOM" id="CLU_2923637_0_0_1"/>
<keyword evidence="2" id="KW-1185">Reference proteome</keyword>
<accession>A0A0C3PWB5</accession>
<reference evidence="1 2" key="1">
    <citation type="submission" date="2014-04" db="EMBL/GenBank/DDBJ databases">
        <authorList>
            <consortium name="DOE Joint Genome Institute"/>
            <person name="Kuo A."/>
            <person name="Kohler A."/>
            <person name="Costa M.D."/>
            <person name="Nagy L.G."/>
            <person name="Floudas D."/>
            <person name="Copeland A."/>
            <person name="Barry K.W."/>
            <person name="Cichocki N."/>
            <person name="Veneault-Fourrey C."/>
            <person name="LaButti K."/>
            <person name="Lindquist E.A."/>
            <person name="Lipzen A."/>
            <person name="Lundell T."/>
            <person name="Morin E."/>
            <person name="Murat C."/>
            <person name="Sun H."/>
            <person name="Tunlid A."/>
            <person name="Henrissat B."/>
            <person name="Grigoriev I.V."/>
            <person name="Hibbett D.S."/>
            <person name="Martin F."/>
            <person name="Nordberg H.P."/>
            <person name="Cantor M.N."/>
            <person name="Hua S.X."/>
        </authorList>
    </citation>
    <scope>NUCLEOTIDE SEQUENCE [LARGE SCALE GENOMIC DNA]</scope>
    <source>
        <strain evidence="1 2">Marx 270</strain>
    </source>
</reference>
<dbReference type="EMBL" id="KN831946">
    <property type="protein sequence ID" value="KIO13621.1"/>
    <property type="molecule type" value="Genomic_DNA"/>
</dbReference>
<dbReference type="Proteomes" id="UP000054217">
    <property type="component" value="Unassembled WGS sequence"/>
</dbReference>
<gene>
    <name evidence="1" type="ORF">M404DRAFT_993172</name>
</gene>
<protein>
    <submittedName>
        <fullName evidence="1">Uncharacterized protein</fullName>
    </submittedName>
</protein>
<sequence length="61" mass="7161">MERNHALICTVFVYHVMRVETALGVVYFSAEFRMAPTPKVLHGGTVLLRFVDRRRRRLRST</sequence>
<proteinExistence type="predicted"/>
<dbReference type="AlphaFoldDB" id="A0A0C3PWB5"/>
<name>A0A0C3PWB5_PISTI</name>
<evidence type="ECO:0000313" key="1">
    <source>
        <dbReference type="EMBL" id="KIO13621.1"/>
    </source>
</evidence>
<dbReference type="InParanoid" id="A0A0C3PWB5"/>